<dbReference type="PANTHER" id="PTHR36302">
    <property type="entry name" value="BLR7088 PROTEIN"/>
    <property type="match status" value="1"/>
</dbReference>
<dbReference type="InterPro" id="IPR036182">
    <property type="entry name" value="PCuAC_sf"/>
</dbReference>
<sequence length="226" mass="24194">MRRTYGEEFGLKKLCVTRGEASDRQTLARTRLAACRHLGGAFVLAMLISGATAHAEPSDETPSVRVGNEAALPSSSAVSGNLPGQERAADEVNIRDAWMQHVGQGNSHVAAYFAVENTADSPHLIDGVSSPSCSAMYGYHSDLEVSHLTRSLFTHLTVPANQILVFPPGGYHLVCTVADGKTVNVGDVVEVHFHFLGGSSKAVQFTVREAKPFGTQSYNNTQLGKR</sequence>
<dbReference type="RefSeq" id="WP_173570651.1">
    <property type="nucleotide sequence ID" value="NZ_WOSY01000011.1"/>
</dbReference>
<accession>A0ABX0K3D2</accession>
<gene>
    <name evidence="1" type="ORF">GOB81_11860</name>
</gene>
<dbReference type="EMBL" id="WOSY01000011">
    <property type="protein sequence ID" value="NHN89316.1"/>
    <property type="molecule type" value="Genomic_DNA"/>
</dbReference>
<proteinExistence type="predicted"/>
<protein>
    <submittedName>
        <fullName evidence="1">Copper chaperone PCu(A)C</fullName>
    </submittedName>
</protein>
<evidence type="ECO:0000313" key="1">
    <source>
        <dbReference type="EMBL" id="NHN89316.1"/>
    </source>
</evidence>
<name>A0ABX0K3D2_9PROT</name>
<comment type="caution">
    <text evidence="1">The sequence shown here is derived from an EMBL/GenBank/DDBJ whole genome shotgun (WGS) entry which is preliminary data.</text>
</comment>
<dbReference type="InterPro" id="IPR007410">
    <property type="entry name" value="LpqE-like"/>
</dbReference>
<dbReference type="Gene3D" id="2.60.40.1890">
    <property type="entry name" value="PCu(A)C copper chaperone"/>
    <property type="match status" value="1"/>
</dbReference>
<organism evidence="1 2">
    <name type="scientific">Acetobacter conturbans</name>
    <dbReference type="NCBI Taxonomy" id="1737472"/>
    <lineage>
        <taxon>Bacteria</taxon>
        <taxon>Pseudomonadati</taxon>
        <taxon>Pseudomonadota</taxon>
        <taxon>Alphaproteobacteria</taxon>
        <taxon>Acetobacterales</taxon>
        <taxon>Acetobacteraceae</taxon>
        <taxon>Acetobacter</taxon>
    </lineage>
</organism>
<dbReference type="PANTHER" id="PTHR36302:SF1">
    <property type="entry name" value="COPPER CHAPERONE PCU(A)C"/>
    <property type="match status" value="1"/>
</dbReference>
<evidence type="ECO:0000313" key="2">
    <source>
        <dbReference type="Proteomes" id="UP000631653"/>
    </source>
</evidence>
<dbReference type="SUPFAM" id="SSF110087">
    <property type="entry name" value="DR1885-like metal-binding protein"/>
    <property type="match status" value="1"/>
</dbReference>
<keyword evidence="2" id="KW-1185">Reference proteome</keyword>
<dbReference type="Proteomes" id="UP000631653">
    <property type="component" value="Unassembled WGS sequence"/>
</dbReference>
<reference evidence="1 2" key="1">
    <citation type="journal article" date="2020" name="Int. J. Syst. Evol. Microbiol.">
        <title>Novel acetic acid bacteria from cider fermentations: Acetobacter conturbans sp. nov. and Acetobacter fallax sp. nov.</title>
        <authorList>
            <person name="Sombolestani A.S."/>
            <person name="Cleenwerck I."/>
            <person name="Cnockaert M."/>
            <person name="Borremans W."/>
            <person name="Wieme A.D."/>
            <person name="De Vuyst L."/>
            <person name="Vandamme P."/>
        </authorList>
    </citation>
    <scope>NUCLEOTIDE SEQUENCE [LARGE SCALE GENOMIC DNA]</scope>
    <source>
        <strain evidence="1 2">LMG 1627</strain>
    </source>
</reference>
<dbReference type="InterPro" id="IPR058248">
    <property type="entry name" value="Lxx211020-like"/>
</dbReference>
<dbReference type="Pfam" id="PF04314">
    <property type="entry name" value="PCuAC"/>
    <property type="match status" value="1"/>
</dbReference>